<dbReference type="AlphaFoldDB" id="A0A9K3D7H8"/>
<evidence type="ECO:0000313" key="3">
    <source>
        <dbReference type="Proteomes" id="UP000265618"/>
    </source>
</evidence>
<reference evidence="2 3" key="1">
    <citation type="journal article" date="2018" name="PLoS ONE">
        <title>The draft genome of Kipferlia bialata reveals reductive genome evolution in fornicate parasites.</title>
        <authorList>
            <person name="Tanifuji G."/>
            <person name="Takabayashi S."/>
            <person name="Kume K."/>
            <person name="Takagi M."/>
            <person name="Nakayama T."/>
            <person name="Kamikawa R."/>
            <person name="Inagaki Y."/>
            <person name="Hashimoto T."/>
        </authorList>
    </citation>
    <scope>NUCLEOTIDE SEQUENCE [LARGE SCALE GENOMIC DNA]</scope>
    <source>
        <strain evidence="2">NY0173</strain>
    </source>
</reference>
<evidence type="ECO:0000313" key="2">
    <source>
        <dbReference type="EMBL" id="GIQ89855.1"/>
    </source>
</evidence>
<keyword evidence="1" id="KW-0732">Signal</keyword>
<name>A0A9K3D7H8_9EUKA</name>
<organism evidence="2 3">
    <name type="scientific">Kipferlia bialata</name>
    <dbReference type="NCBI Taxonomy" id="797122"/>
    <lineage>
        <taxon>Eukaryota</taxon>
        <taxon>Metamonada</taxon>
        <taxon>Carpediemonas-like organisms</taxon>
        <taxon>Kipferlia</taxon>
    </lineage>
</organism>
<dbReference type="Proteomes" id="UP000265618">
    <property type="component" value="Unassembled WGS sequence"/>
</dbReference>
<proteinExistence type="predicted"/>
<feature type="chain" id="PRO_5039946610" evidence="1">
    <location>
        <begin position="18"/>
        <end position="113"/>
    </location>
</feature>
<evidence type="ECO:0000256" key="1">
    <source>
        <dbReference type="SAM" id="SignalP"/>
    </source>
</evidence>
<feature type="signal peptide" evidence="1">
    <location>
        <begin position="1"/>
        <end position="17"/>
    </location>
</feature>
<feature type="non-terminal residue" evidence="2">
    <location>
        <position position="1"/>
    </location>
</feature>
<dbReference type="EMBL" id="BDIP01005508">
    <property type="protein sequence ID" value="GIQ89855.1"/>
    <property type="molecule type" value="Genomic_DNA"/>
</dbReference>
<protein>
    <submittedName>
        <fullName evidence="2">Uncharacterized protein</fullName>
    </submittedName>
</protein>
<comment type="caution">
    <text evidence="2">The sequence shown here is derived from an EMBL/GenBank/DDBJ whole genome shotgun (WGS) entry which is preliminary data.</text>
</comment>
<sequence length="113" mass="12413">MLLVVLSLLAALACALCDVTPVGMRSYLTNTGLQILATEVEGSIKNTVLSVQDVPLIHFSSPPMFYVDLTDFSVDGFTFTQTTSIHPAFNIAASPCTPTWRRRTTSCTGQRWW</sequence>
<keyword evidence="3" id="KW-1185">Reference proteome</keyword>
<gene>
    <name evidence="2" type="ORF">KIPB_012451</name>
</gene>
<accession>A0A9K3D7H8</accession>